<keyword evidence="9" id="KW-1185">Reference proteome</keyword>
<feature type="signal peptide" evidence="7">
    <location>
        <begin position="1"/>
        <end position="23"/>
    </location>
</feature>
<evidence type="ECO:0000256" key="2">
    <source>
        <dbReference type="ARBA" id="ARBA00022729"/>
    </source>
</evidence>
<evidence type="ECO:0000256" key="6">
    <source>
        <dbReference type="SAM" id="MobiDB-lite"/>
    </source>
</evidence>
<dbReference type="PANTHER" id="PTHR43649">
    <property type="entry name" value="ARABINOSE-BINDING PROTEIN-RELATED"/>
    <property type="match status" value="1"/>
</dbReference>
<organism evidence="8 9">
    <name type="scientific">Paenibacillus mangrovi</name>
    <dbReference type="NCBI Taxonomy" id="2931978"/>
    <lineage>
        <taxon>Bacteria</taxon>
        <taxon>Bacillati</taxon>
        <taxon>Bacillota</taxon>
        <taxon>Bacilli</taxon>
        <taxon>Bacillales</taxon>
        <taxon>Paenibacillaceae</taxon>
        <taxon>Paenibacillus</taxon>
    </lineage>
</organism>
<dbReference type="PANTHER" id="PTHR43649:SF33">
    <property type="entry name" value="POLYGALACTURONAN_RHAMNOGALACTURONAN-BINDING PROTEIN YTCQ"/>
    <property type="match status" value="1"/>
</dbReference>
<dbReference type="Gene3D" id="3.40.190.10">
    <property type="entry name" value="Periplasmic binding protein-like II"/>
    <property type="match status" value="2"/>
</dbReference>
<dbReference type="SUPFAM" id="SSF53850">
    <property type="entry name" value="Periplasmic binding protein-like II"/>
    <property type="match status" value="1"/>
</dbReference>
<keyword evidence="5" id="KW-0449">Lipoprotein</keyword>
<feature type="region of interest" description="Disordered" evidence="6">
    <location>
        <begin position="25"/>
        <end position="64"/>
    </location>
</feature>
<protein>
    <submittedName>
        <fullName evidence="8">Extracellular solute-binding protein</fullName>
    </submittedName>
</protein>
<sequence>MIPKTKWAALGIAALLAIAPLTGCGSSKDEAKQPEAPKTETPKTEAPKTQTDNGTKTENTDNGAKKLTGDFEIQYFVGGYGDKWWKKVIADFQAANPDLKIKENAGPKINDQMKPRWVGGNPPDFVYIDGPNLNDRQMVDDGQLEDLTDWIKDAKNIDGEKISDILAQPPQQFDGKVYDIPLVLNSWGVFWDKALFKEKGWDEPTDWQSFMSVSDKIKAAGITPFIHTGKYPYYINASILYPAIVSANNNDISILQDMAASKVEAFQNPAVLTALNKIVELRDKGFIDKASIQINHTDSQMLFLQHKDAFIPNGLWLPNEMAKDIPGGFTFGFIPSVTQDAGGKVVANTSTANVAIAKNAKNKEAAKAFLEFIFSKAQASQWAELSGAPSNIKGDISASNAPGHVKDAAKFLTDPNTVVVPAITFNADVVKVMEDATDALTISKITPEQWVERVVEAAKKVSK</sequence>
<proteinExistence type="predicted"/>
<feature type="compositionally biased region" description="Basic and acidic residues" evidence="6">
    <location>
        <begin position="27"/>
        <end position="46"/>
    </location>
</feature>
<name>A0A9X1WTP0_9BACL</name>
<evidence type="ECO:0000256" key="5">
    <source>
        <dbReference type="ARBA" id="ARBA00023288"/>
    </source>
</evidence>
<evidence type="ECO:0000313" key="8">
    <source>
        <dbReference type="EMBL" id="MCJ8011614.1"/>
    </source>
</evidence>
<accession>A0A9X1WTP0</accession>
<keyword evidence="1" id="KW-1003">Cell membrane</keyword>
<evidence type="ECO:0000256" key="4">
    <source>
        <dbReference type="ARBA" id="ARBA00023139"/>
    </source>
</evidence>
<keyword evidence="4" id="KW-0564">Palmitate</keyword>
<evidence type="ECO:0000256" key="3">
    <source>
        <dbReference type="ARBA" id="ARBA00023136"/>
    </source>
</evidence>
<evidence type="ECO:0000256" key="1">
    <source>
        <dbReference type="ARBA" id="ARBA00022475"/>
    </source>
</evidence>
<feature type="chain" id="PRO_5040961485" evidence="7">
    <location>
        <begin position="24"/>
        <end position="463"/>
    </location>
</feature>
<dbReference type="InterPro" id="IPR050490">
    <property type="entry name" value="Bact_solute-bd_prot1"/>
</dbReference>
<dbReference type="RefSeq" id="WP_244722821.1">
    <property type="nucleotide sequence ID" value="NZ_JALIRP010000002.1"/>
</dbReference>
<keyword evidence="2 7" id="KW-0732">Signal</keyword>
<dbReference type="EMBL" id="JALIRP010000002">
    <property type="protein sequence ID" value="MCJ8011614.1"/>
    <property type="molecule type" value="Genomic_DNA"/>
</dbReference>
<reference evidence="8" key="1">
    <citation type="submission" date="2022-04" db="EMBL/GenBank/DDBJ databases">
        <title>Paenibacillus mangrovi sp. nov., a novel endophytic bacterium isolated from bark of Kandelia candel.</title>
        <authorList>
            <person name="Tuo L."/>
        </authorList>
    </citation>
    <scope>NUCLEOTIDE SEQUENCE</scope>
    <source>
        <strain evidence="8">KQZ6P-2</strain>
    </source>
</reference>
<dbReference type="Proteomes" id="UP001139347">
    <property type="component" value="Unassembled WGS sequence"/>
</dbReference>
<keyword evidence="3" id="KW-0472">Membrane</keyword>
<dbReference type="Pfam" id="PF13416">
    <property type="entry name" value="SBP_bac_8"/>
    <property type="match status" value="1"/>
</dbReference>
<evidence type="ECO:0000313" key="9">
    <source>
        <dbReference type="Proteomes" id="UP001139347"/>
    </source>
</evidence>
<dbReference type="AlphaFoldDB" id="A0A9X1WTP0"/>
<evidence type="ECO:0000256" key="7">
    <source>
        <dbReference type="SAM" id="SignalP"/>
    </source>
</evidence>
<feature type="compositionally biased region" description="Polar residues" evidence="6">
    <location>
        <begin position="52"/>
        <end position="62"/>
    </location>
</feature>
<comment type="caution">
    <text evidence="8">The sequence shown here is derived from an EMBL/GenBank/DDBJ whole genome shotgun (WGS) entry which is preliminary data.</text>
</comment>
<dbReference type="InterPro" id="IPR006059">
    <property type="entry name" value="SBP"/>
</dbReference>
<gene>
    <name evidence="8" type="ORF">MUG84_07600</name>
</gene>